<dbReference type="InterPro" id="IPR002314">
    <property type="entry name" value="aa-tRNA-synt_IIb"/>
</dbReference>
<feature type="binding site" evidence="8">
    <location>
        <begin position="202"/>
        <end position="204"/>
    </location>
    <ligand>
        <name>ATP</name>
        <dbReference type="ChEBI" id="CHEBI:30616"/>
    </ligand>
</feature>
<evidence type="ECO:0000256" key="4">
    <source>
        <dbReference type="ARBA" id="ARBA00022741"/>
    </source>
</evidence>
<dbReference type="InterPro" id="IPR004154">
    <property type="entry name" value="Anticodon-bd"/>
</dbReference>
<feature type="domain" description="Aminoacyl-transfer RNA synthetases class-II family profile" evidence="9">
    <location>
        <begin position="152"/>
        <end position="363"/>
    </location>
</feature>
<dbReference type="PANTHER" id="PTHR10745:SF8">
    <property type="entry name" value="DNA POLYMERASE SUBUNIT GAMMA-2, MITOCHONDRIAL"/>
    <property type="match status" value="1"/>
</dbReference>
<dbReference type="Pfam" id="PF03129">
    <property type="entry name" value="HGTP_anticodon"/>
    <property type="match status" value="1"/>
</dbReference>
<evidence type="ECO:0000256" key="5">
    <source>
        <dbReference type="ARBA" id="ARBA00022840"/>
    </source>
</evidence>
<protein>
    <recommendedName>
        <fullName evidence="8">Glycine--tRNA ligase</fullName>
        <ecNumber evidence="8">6.1.1.14</ecNumber>
    </recommendedName>
    <alternativeName>
        <fullName evidence="8">Glycyl-tRNA synthetase</fullName>
        <shortName evidence="8">GlyRS</shortName>
    </alternativeName>
</protein>
<gene>
    <name evidence="8" type="primary">glyQS</name>
    <name evidence="10" type="ORF">NE695_08875</name>
</gene>
<evidence type="ECO:0000256" key="1">
    <source>
        <dbReference type="ARBA" id="ARBA00008226"/>
    </source>
</evidence>
<dbReference type="RefSeq" id="WP_066861297.1">
    <property type="nucleotide sequence ID" value="NZ_CABKVV010000011.1"/>
</dbReference>
<feature type="binding site" evidence="8">
    <location>
        <begin position="326"/>
        <end position="330"/>
    </location>
    <ligand>
        <name>substrate</name>
    </ligand>
</feature>
<organism evidence="10 11">
    <name type="scientific">Neglectibacter timonensis</name>
    <dbReference type="NCBI Taxonomy" id="1776382"/>
    <lineage>
        <taxon>Bacteria</taxon>
        <taxon>Bacillati</taxon>
        <taxon>Bacillota</taxon>
        <taxon>Clostridia</taxon>
        <taxon>Eubacteriales</taxon>
        <taxon>Oscillospiraceae</taxon>
        <taxon>Neglectibacter</taxon>
    </lineage>
</organism>
<dbReference type="Proteomes" id="UP001524473">
    <property type="component" value="Unassembled WGS sequence"/>
</dbReference>
<dbReference type="Gene3D" id="3.30.930.10">
    <property type="entry name" value="Bira Bifunctional Protein, Domain 2"/>
    <property type="match status" value="1"/>
</dbReference>
<feature type="binding site" evidence="8">
    <location>
        <begin position="217"/>
        <end position="221"/>
    </location>
    <ligand>
        <name>substrate</name>
    </ligand>
</feature>
<evidence type="ECO:0000313" key="11">
    <source>
        <dbReference type="Proteomes" id="UP001524473"/>
    </source>
</evidence>
<keyword evidence="3 8" id="KW-0436">Ligase</keyword>
<comment type="caution">
    <text evidence="10">The sequence shown here is derived from an EMBL/GenBank/DDBJ whole genome shotgun (WGS) entry which is preliminary data.</text>
</comment>
<proteinExistence type="inferred from homology"/>
<dbReference type="Pfam" id="PF00587">
    <property type="entry name" value="tRNA-synt_2b"/>
    <property type="match status" value="1"/>
</dbReference>
<dbReference type="NCBIfam" id="TIGR00389">
    <property type="entry name" value="glyS_dimeric"/>
    <property type="match status" value="1"/>
</dbReference>
<evidence type="ECO:0000259" key="9">
    <source>
        <dbReference type="PROSITE" id="PS50862"/>
    </source>
</evidence>
<comment type="catalytic activity">
    <reaction evidence="8">
        <text>tRNA(Gly) + glycine + ATP = glycyl-tRNA(Gly) + AMP + diphosphate</text>
        <dbReference type="Rhea" id="RHEA:16013"/>
        <dbReference type="Rhea" id="RHEA-COMP:9664"/>
        <dbReference type="Rhea" id="RHEA-COMP:9683"/>
        <dbReference type="ChEBI" id="CHEBI:30616"/>
        <dbReference type="ChEBI" id="CHEBI:33019"/>
        <dbReference type="ChEBI" id="CHEBI:57305"/>
        <dbReference type="ChEBI" id="CHEBI:78442"/>
        <dbReference type="ChEBI" id="CHEBI:78522"/>
        <dbReference type="ChEBI" id="CHEBI:456215"/>
        <dbReference type="EC" id="6.1.1.14"/>
    </reaction>
</comment>
<evidence type="ECO:0000256" key="3">
    <source>
        <dbReference type="ARBA" id="ARBA00022598"/>
    </source>
</evidence>
<dbReference type="InterPro" id="IPR036621">
    <property type="entry name" value="Anticodon-bd_dom_sf"/>
</dbReference>
<feature type="binding site" evidence="8">
    <location>
        <position position="170"/>
    </location>
    <ligand>
        <name>substrate</name>
    </ligand>
</feature>
<feature type="binding site" evidence="8">
    <location>
        <begin position="286"/>
        <end position="287"/>
    </location>
    <ligand>
        <name>ATP</name>
        <dbReference type="ChEBI" id="CHEBI:30616"/>
    </ligand>
</feature>
<dbReference type="GeneID" id="90531477"/>
<dbReference type="SUPFAM" id="SSF52954">
    <property type="entry name" value="Class II aaRS ABD-related"/>
    <property type="match status" value="1"/>
</dbReference>
<dbReference type="CDD" id="cd00774">
    <property type="entry name" value="GlyRS-like_core"/>
    <property type="match status" value="1"/>
</dbReference>
<keyword evidence="7 8" id="KW-0030">Aminoacyl-tRNA synthetase</keyword>
<dbReference type="EC" id="6.1.1.14" evidence="8"/>
<evidence type="ECO:0000256" key="6">
    <source>
        <dbReference type="ARBA" id="ARBA00022917"/>
    </source>
</evidence>
<dbReference type="InterPro" id="IPR033731">
    <property type="entry name" value="GlyRS-like_core"/>
</dbReference>
<evidence type="ECO:0000256" key="8">
    <source>
        <dbReference type="HAMAP-Rule" id="MF_00253"/>
    </source>
</evidence>
<dbReference type="InterPro" id="IPR027031">
    <property type="entry name" value="Gly-tRNA_synthase/POLG2"/>
</dbReference>
<accession>A0ABT1RZB5</accession>
<dbReference type="InterPro" id="IPR002315">
    <property type="entry name" value="tRNA-synt_gly"/>
</dbReference>
<dbReference type="InterPro" id="IPR022961">
    <property type="entry name" value="Gly_tRNA_ligase_bac"/>
</dbReference>
<dbReference type="PRINTS" id="PR01043">
    <property type="entry name" value="TRNASYNTHGLY"/>
</dbReference>
<dbReference type="HAMAP" id="MF_00253_B">
    <property type="entry name" value="Gly_tRNA_synth_B"/>
    <property type="match status" value="1"/>
</dbReference>
<evidence type="ECO:0000256" key="2">
    <source>
        <dbReference type="ARBA" id="ARBA00022490"/>
    </source>
</evidence>
<dbReference type="InterPro" id="IPR006195">
    <property type="entry name" value="aa-tRNA-synth_II"/>
</dbReference>
<dbReference type="CDD" id="cd00858">
    <property type="entry name" value="GlyRS_anticodon"/>
    <property type="match status" value="1"/>
</dbReference>
<comment type="subunit">
    <text evidence="8">Homodimer.</text>
</comment>
<keyword evidence="11" id="KW-1185">Reference proteome</keyword>
<dbReference type="PROSITE" id="PS50862">
    <property type="entry name" value="AA_TRNA_LIGASE_II"/>
    <property type="match status" value="1"/>
</dbReference>
<feature type="binding site" evidence="8">
    <location>
        <position position="101"/>
    </location>
    <ligand>
        <name>substrate</name>
    </ligand>
</feature>
<evidence type="ECO:0000313" key="10">
    <source>
        <dbReference type="EMBL" id="MCQ4840027.1"/>
    </source>
</evidence>
<keyword evidence="5 8" id="KW-0067">ATP-binding</keyword>
<dbReference type="SUPFAM" id="SSF55681">
    <property type="entry name" value="Class II aaRS and biotin synthetases"/>
    <property type="match status" value="1"/>
</dbReference>
<keyword evidence="2 8" id="KW-0963">Cytoplasm</keyword>
<feature type="binding site" evidence="8">
    <location>
        <begin position="212"/>
        <end position="217"/>
    </location>
    <ligand>
        <name>ATP</name>
        <dbReference type="ChEBI" id="CHEBI:30616"/>
    </ligand>
</feature>
<sequence length="466" mass="53916">MKATEKTMETIVNLCKSRGFVYPGSEIYGGLSNSWDFGPLGVEFKNNVKKAWWKKFIQESPYNVGLDAAILMNPEVWVATGHVGGFSDPLMDCKDCKTRHRADKLIEDFTGESADGWENEKMLSFIQENHIKCPNCGGENFTDIRQFNLMYKTFQGVTEDAKNEIYLRPETAQGIFVNFNSVQRTTRKKLPFGIGQVGKSFRNEITPGNFIFRIREFEQMELEFFCKPDTDLEWFAYWKEFCRNWLFSLGMTEENLRFRDHRPEELSFYSKATTDVEYLFPFGWGELWGIADRTDYDLKRHQEHSGKDLTYFDQETGEHYVPYVVEPSLGADRMALAFLCDAYDEEVVDAEKNDTRVVLRLHPFLAPFKAAVLPLSKKLGGKAQEVHQLLSKYFMVDYDESGSIGKRYRRQDEIGTPLCITVDFETVGDGEKSADNCVTVRDRDSMEQVRIPIDQLVSYVEKKMEF</sequence>
<keyword evidence="6 8" id="KW-0648">Protein biosynthesis</keyword>
<dbReference type="InterPro" id="IPR045864">
    <property type="entry name" value="aa-tRNA-synth_II/BPL/LPL"/>
</dbReference>
<dbReference type="GO" id="GO:0004820">
    <property type="term" value="F:glycine-tRNA ligase activity"/>
    <property type="evidence" value="ECO:0007669"/>
    <property type="project" value="UniProtKB-EC"/>
</dbReference>
<comment type="subcellular location">
    <subcellularLocation>
        <location evidence="8">Cytoplasm</location>
    </subcellularLocation>
</comment>
<evidence type="ECO:0000256" key="7">
    <source>
        <dbReference type="ARBA" id="ARBA00023146"/>
    </source>
</evidence>
<name>A0ABT1RZB5_9FIRM</name>
<dbReference type="EMBL" id="JANFZH010000017">
    <property type="protein sequence ID" value="MCQ4840027.1"/>
    <property type="molecule type" value="Genomic_DNA"/>
</dbReference>
<comment type="similarity">
    <text evidence="1 8">Belongs to the class-II aminoacyl-tRNA synthetase family.</text>
</comment>
<dbReference type="PANTHER" id="PTHR10745">
    <property type="entry name" value="GLYCYL-TRNA SYNTHETASE/DNA POLYMERASE SUBUNIT GAMMA-2"/>
    <property type="match status" value="1"/>
</dbReference>
<reference evidence="10 11" key="1">
    <citation type="submission" date="2022-06" db="EMBL/GenBank/DDBJ databases">
        <title>Isolation of gut microbiota from human fecal samples.</title>
        <authorList>
            <person name="Pamer E.G."/>
            <person name="Barat B."/>
            <person name="Waligurski E."/>
            <person name="Medina S."/>
            <person name="Paddock L."/>
            <person name="Mostad J."/>
        </authorList>
    </citation>
    <scope>NUCLEOTIDE SEQUENCE [LARGE SCALE GENOMIC DNA]</scope>
    <source>
        <strain evidence="10 11">DFI.9.73</strain>
    </source>
</reference>
<dbReference type="Gene3D" id="3.40.50.800">
    <property type="entry name" value="Anticodon-binding domain"/>
    <property type="match status" value="1"/>
</dbReference>
<comment type="function">
    <text evidence="8">Catalyzes the attachment of glycine to tRNA(Gly).</text>
</comment>
<feature type="binding site" evidence="8">
    <location>
        <begin position="330"/>
        <end position="333"/>
    </location>
    <ligand>
        <name>ATP</name>
        <dbReference type="ChEBI" id="CHEBI:30616"/>
    </ligand>
</feature>
<dbReference type="NCBIfam" id="NF003211">
    <property type="entry name" value="PRK04173.1"/>
    <property type="match status" value="1"/>
</dbReference>
<keyword evidence="4 8" id="KW-0547">Nucleotide-binding</keyword>